<dbReference type="GO" id="GO:1903189">
    <property type="term" value="P:glyoxal metabolic process"/>
    <property type="evidence" value="ECO:0007669"/>
    <property type="project" value="TreeGrafter"/>
</dbReference>
<dbReference type="PANTHER" id="PTHR48094:SF12">
    <property type="entry name" value="PARKINSON DISEASE PROTEIN 7 HOMOLOG"/>
    <property type="match status" value="1"/>
</dbReference>
<dbReference type="InterPro" id="IPR006287">
    <property type="entry name" value="DJ-1"/>
</dbReference>
<dbReference type="GeneID" id="17318264"/>
<gene>
    <name evidence="3" type="ORF">CHC_T00007093001</name>
</gene>
<dbReference type="InterPro" id="IPR050325">
    <property type="entry name" value="Prot/Nucl_acid_deglycase"/>
</dbReference>
<evidence type="ECO:0000313" key="4">
    <source>
        <dbReference type="Proteomes" id="UP000012073"/>
    </source>
</evidence>
<evidence type="ECO:0000313" key="3">
    <source>
        <dbReference type="EMBL" id="CDF40258.1"/>
    </source>
</evidence>
<dbReference type="RefSeq" id="XP_005710552.1">
    <property type="nucleotide sequence ID" value="XM_005710495.1"/>
</dbReference>
<dbReference type="NCBIfam" id="TIGR01383">
    <property type="entry name" value="not_thiJ"/>
    <property type="match status" value="1"/>
</dbReference>
<proteinExistence type="predicted"/>
<protein>
    <recommendedName>
        <fullName evidence="2">DJ-1/PfpI domain-containing protein</fullName>
    </recommendedName>
</protein>
<dbReference type="STRING" id="2769.R7QR69"/>
<dbReference type="OrthoDB" id="543156at2759"/>
<name>R7QR69_CHOCR</name>
<accession>R7QR69</accession>
<dbReference type="InterPro" id="IPR029062">
    <property type="entry name" value="Class_I_gatase-like"/>
</dbReference>
<dbReference type="CDD" id="cd03135">
    <property type="entry name" value="GATase1_DJ-1"/>
    <property type="match status" value="1"/>
</dbReference>
<dbReference type="OMA" id="KATCYPG"/>
<feature type="domain" description="DJ-1/PfpI" evidence="2">
    <location>
        <begin position="37"/>
        <end position="199"/>
    </location>
</feature>
<evidence type="ECO:0000259" key="2">
    <source>
        <dbReference type="Pfam" id="PF01965"/>
    </source>
</evidence>
<dbReference type="PANTHER" id="PTHR48094">
    <property type="entry name" value="PROTEIN/NUCLEIC ACID DEGLYCASE DJ-1-RELATED"/>
    <property type="match status" value="1"/>
</dbReference>
<dbReference type="Gene3D" id="3.40.50.880">
    <property type="match status" value="1"/>
</dbReference>
<keyword evidence="1" id="KW-0677">Repeat</keyword>
<dbReference type="PhylomeDB" id="R7QR69"/>
<dbReference type="SUPFAM" id="SSF52317">
    <property type="entry name" value="Class I glutamine amidotransferase-like"/>
    <property type="match status" value="1"/>
</dbReference>
<dbReference type="AlphaFoldDB" id="R7QR69"/>
<dbReference type="FunFam" id="3.40.50.880:FF:000015">
    <property type="entry name" value="Protein DJ-1 homolog C"/>
    <property type="match status" value="1"/>
</dbReference>
<keyword evidence="4" id="KW-1185">Reference proteome</keyword>
<evidence type="ECO:0000256" key="1">
    <source>
        <dbReference type="ARBA" id="ARBA00022737"/>
    </source>
</evidence>
<dbReference type="InterPro" id="IPR002818">
    <property type="entry name" value="DJ-1/PfpI"/>
</dbReference>
<reference evidence="4" key="1">
    <citation type="journal article" date="2013" name="Proc. Natl. Acad. Sci. U.S.A.">
        <title>Genome structure and metabolic features in the red seaweed Chondrus crispus shed light on evolution of the Archaeplastida.</title>
        <authorList>
            <person name="Collen J."/>
            <person name="Porcel B."/>
            <person name="Carre W."/>
            <person name="Ball S.G."/>
            <person name="Chaparro C."/>
            <person name="Tonon T."/>
            <person name="Barbeyron T."/>
            <person name="Michel G."/>
            <person name="Noel B."/>
            <person name="Valentin K."/>
            <person name="Elias M."/>
            <person name="Artiguenave F."/>
            <person name="Arun A."/>
            <person name="Aury J.M."/>
            <person name="Barbosa-Neto J.F."/>
            <person name="Bothwell J.H."/>
            <person name="Bouget F.Y."/>
            <person name="Brillet L."/>
            <person name="Cabello-Hurtado F."/>
            <person name="Capella-Gutierrez S."/>
            <person name="Charrier B."/>
            <person name="Cladiere L."/>
            <person name="Cock J.M."/>
            <person name="Coelho S.M."/>
            <person name="Colleoni C."/>
            <person name="Czjzek M."/>
            <person name="Da Silva C."/>
            <person name="Delage L."/>
            <person name="Denoeud F."/>
            <person name="Deschamps P."/>
            <person name="Dittami S.M."/>
            <person name="Gabaldon T."/>
            <person name="Gachon C.M."/>
            <person name="Groisillier A."/>
            <person name="Herve C."/>
            <person name="Jabbari K."/>
            <person name="Katinka M."/>
            <person name="Kloareg B."/>
            <person name="Kowalczyk N."/>
            <person name="Labadie K."/>
            <person name="Leblanc C."/>
            <person name="Lopez P.J."/>
            <person name="McLachlan D.H."/>
            <person name="Meslet-Cladiere L."/>
            <person name="Moustafa A."/>
            <person name="Nehr Z."/>
            <person name="Nyvall Collen P."/>
            <person name="Panaud O."/>
            <person name="Partensky F."/>
            <person name="Poulain J."/>
            <person name="Rensing S.A."/>
            <person name="Rousvoal S."/>
            <person name="Samson G."/>
            <person name="Symeonidi A."/>
            <person name="Weissenbach J."/>
            <person name="Zambounis A."/>
            <person name="Wincker P."/>
            <person name="Boyen C."/>
        </authorList>
    </citation>
    <scope>NUCLEOTIDE SEQUENCE [LARGE SCALE GENOMIC DNA]</scope>
    <source>
        <strain evidence="4">cv. Stackhouse</strain>
    </source>
</reference>
<dbReference type="Gramene" id="CDF40258">
    <property type="protein sequence ID" value="CDF40258"/>
    <property type="gene ID" value="CHC_T00007093001"/>
</dbReference>
<sequence>MSPAFAAPPPLFYPSSHLPRSVTARRSSRISMSTPARRVLVAIGNGSEEIETACVVDTLRRAGADVTLASVEPSVSVTMSRGMVFQADHTVSSLSPPFDAVALPGGMPGAQRLADSAHLAKLVTHTRDNGKVVGAICAAPAVVLAGQGVLDGKNATCYPAPAFRDKIPNVAEGDVVRDGQLITATGPGTALKWSLEIVEALYDKAMADKLAGEMLAPR</sequence>
<dbReference type="EMBL" id="HG002147">
    <property type="protein sequence ID" value="CDF40258.1"/>
    <property type="molecule type" value="Genomic_DNA"/>
</dbReference>
<dbReference type="Proteomes" id="UP000012073">
    <property type="component" value="Unassembled WGS sequence"/>
</dbReference>
<dbReference type="GO" id="GO:0005737">
    <property type="term" value="C:cytoplasm"/>
    <property type="evidence" value="ECO:0007669"/>
    <property type="project" value="TreeGrafter"/>
</dbReference>
<organism evidence="3 4">
    <name type="scientific">Chondrus crispus</name>
    <name type="common">Carrageen Irish moss</name>
    <name type="synonym">Polymorpha crispa</name>
    <dbReference type="NCBI Taxonomy" id="2769"/>
    <lineage>
        <taxon>Eukaryota</taxon>
        <taxon>Rhodophyta</taxon>
        <taxon>Florideophyceae</taxon>
        <taxon>Rhodymeniophycidae</taxon>
        <taxon>Gigartinales</taxon>
        <taxon>Gigartinaceae</taxon>
        <taxon>Chondrus</taxon>
    </lineage>
</organism>
<dbReference type="Pfam" id="PF01965">
    <property type="entry name" value="DJ-1_PfpI"/>
    <property type="match status" value="1"/>
</dbReference>
<dbReference type="KEGG" id="ccp:CHC_T00007093001"/>